<keyword evidence="7" id="KW-1185">Reference proteome</keyword>
<evidence type="ECO:0000313" key="6">
    <source>
        <dbReference type="EMBL" id="KAF2185580.1"/>
    </source>
</evidence>
<dbReference type="PANTHER" id="PTHR33337:SF30">
    <property type="entry name" value="DUF636 DOMAIN PROTEIN (AFU_ORTHOLOGUE AFUA_1G03180)"/>
    <property type="match status" value="1"/>
</dbReference>
<evidence type="ECO:0000256" key="1">
    <source>
        <dbReference type="ARBA" id="ARBA00005495"/>
    </source>
</evidence>
<feature type="domain" description="CENP-V/GFA" evidence="5">
    <location>
        <begin position="2"/>
        <end position="119"/>
    </location>
</feature>
<evidence type="ECO:0000256" key="4">
    <source>
        <dbReference type="ARBA" id="ARBA00023239"/>
    </source>
</evidence>
<dbReference type="PANTHER" id="PTHR33337">
    <property type="entry name" value="GFA DOMAIN-CONTAINING PROTEIN"/>
    <property type="match status" value="1"/>
</dbReference>
<dbReference type="SUPFAM" id="SSF51316">
    <property type="entry name" value="Mss4-like"/>
    <property type="match status" value="1"/>
</dbReference>
<dbReference type="EMBL" id="ML994633">
    <property type="protein sequence ID" value="KAF2185580.1"/>
    <property type="molecule type" value="Genomic_DNA"/>
</dbReference>
<accession>A0A6A6E5X9</accession>
<dbReference type="InterPro" id="IPR011057">
    <property type="entry name" value="Mss4-like_sf"/>
</dbReference>
<evidence type="ECO:0000256" key="2">
    <source>
        <dbReference type="ARBA" id="ARBA00022723"/>
    </source>
</evidence>
<dbReference type="GO" id="GO:0046872">
    <property type="term" value="F:metal ion binding"/>
    <property type="evidence" value="ECO:0007669"/>
    <property type="project" value="UniProtKB-KW"/>
</dbReference>
<evidence type="ECO:0000313" key="7">
    <source>
        <dbReference type="Proteomes" id="UP000800200"/>
    </source>
</evidence>
<dbReference type="Gene3D" id="3.90.1590.10">
    <property type="entry name" value="glutathione-dependent formaldehyde- activating enzyme (gfa)"/>
    <property type="match status" value="1"/>
</dbReference>
<dbReference type="Pfam" id="PF04828">
    <property type="entry name" value="GFA"/>
    <property type="match status" value="1"/>
</dbReference>
<dbReference type="GO" id="GO:0016846">
    <property type="term" value="F:carbon-sulfur lyase activity"/>
    <property type="evidence" value="ECO:0007669"/>
    <property type="project" value="InterPro"/>
</dbReference>
<gene>
    <name evidence="6" type="ORF">K469DRAFT_576097</name>
</gene>
<dbReference type="InterPro" id="IPR006913">
    <property type="entry name" value="CENP-V/GFA"/>
</dbReference>
<protein>
    <recommendedName>
        <fullName evidence="5">CENP-V/GFA domain-containing protein</fullName>
    </recommendedName>
</protein>
<keyword evidence="3" id="KW-0862">Zinc</keyword>
<dbReference type="PROSITE" id="PS51891">
    <property type="entry name" value="CENP_V_GFA"/>
    <property type="match status" value="1"/>
</dbReference>
<dbReference type="Proteomes" id="UP000800200">
    <property type="component" value="Unassembled WGS sequence"/>
</dbReference>
<keyword evidence="2" id="KW-0479">Metal-binding</keyword>
<name>A0A6A6E5X9_9PEZI</name>
<organism evidence="6 7">
    <name type="scientific">Zopfia rhizophila CBS 207.26</name>
    <dbReference type="NCBI Taxonomy" id="1314779"/>
    <lineage>
        <taxon>Eukaryota</taxon>
        <taxon>Fungi</taxon>
        <taxon>Dikarya</taxon>
        <taxon>Ascomycota</taxon>
        <taxon>Pezizomycotina</taxon>
        <taxon>Dothideomycetes</taxon>
        <taxon>Dothideomycetes incertae sedis</taxon>
        <taxon>Zopfiaceae</taxon>
        <taxon>Zopfia</taxon>
    </lineage>
</organism>
<feature type="non-terminal residue" evidence="6">
    <location>
        <position position="1"/>
    </location>
</feature>
<dbReference type="AlphaFoldDB" id="A0A6A6E5X9"/>
<comment type="similarity">
    <text evidence="1">Belongs to the Gfa family.</text>
</comment>
<dbReference type="OrthoDB" id="2212170at2759"/>
<proteinExistence type="inferred from homology"/>
<evidence type="ECO:0000259" key="5">
    <source>
        <dbReference type="PROSITE" id="PS51891"/>
    </source>
</evidence>
<reference evidence="6" key="1">
    <citation type="journal article" date="2020" name="Stud. Mycol.">
        <title>101 Dothideomycetes genomes: a test case for predicting lifestyles and emergence of pathogens.</title>
        <authorList>
            <person name="Haridas S."/>
            <person name="Albert R."/>
            <person name="Binder M."/>
            <person name="Bloem J."/>
            <person name="Labutti K."/>
            <person name="Salamov A."/>
            <person name="Andreopoulos B."/>
            <person name="Baker S."/>
            <person name="Barry K."/>
            <person name="Bills G."/>
            <person name="Bluhm B."/>
            <person name="Cannon C."/>
            <person name="Castanera R."/>
            <person name="Culley D."/>
            <person name="Daum C."/>
            <person name="Ezra D."/>
            <person name="Gonzalez J."/>
            <person name="Henrissat B."/>
            <person name="Kuo A."/>
            <person name="Liang C."/>
            <person name="Lipzen A."/>
            <person name="Lutzoni F."/>
            <person name="Magnuson J."/>
            <person name="Mondo S."/>
            <person name="Nolan M."/>
            <person name="Ohm R."/>
            <person name="Pangilinan J."/>
            <person name="Park H.-J."/>
            <person name="Ramirez L."/>
            <person name="Alfaro M."/>
            <person name="Sun H."/>
            <person name="Tritt A."/>
            <person name="Yoshinaga Y."/>
            <person name="Zwiers L.-H."/>
            <person name="Turgeon B."/>
            <person name="Goodwin S."/>
            <person name="Spatafora J."/>
            <person name="Crous P."/>
            <person name="Grigoriev I."/>
        </authorList>
    </citation>
    <scope>NUCLEOTIDE SEQUENCE</scope>
    <source>
        <strain evidence="6">CBS 207.26</strain>
    </source>
</reference>
<sequence length="143" mass="15406">ILHGSCLCGGIKYEVDITDEAARDTSTCHCRVCRKITSGTTSLNLVVPRSTFKLTKGTLKTVDATHFDEGFDIILAFCGNCGSAIHVEAQMGEAAAGVYIIQVGTLDDTGPLEATPPVELNVKHRLGWLEPVKSAEQRRSYVP</sequence>
<evidence type="ECO:0000256" key="3">
    <source>
        <dbReference type="ARBA" id="ARBA00022833"/>
    </source>
</evidence>
<keyword evidence="4" id="KW-0456">Lyase</keyword>